<protein>
    <submittedName>
        <fullName evidence="2">Uncharacterized protein</fullName>
    </submittedName>
</protein>
<feature type="compositionally biased region" description="Low complexity" evidence="1">
    <location>
        <begin position="241"/>
        <end position="257"/>
    </location>
</feature>
<reference evidence="2 3" key="1">
    <citation type="submission" date="2019-10" db="EMBL/GenBank/DDBJ databases">
        <title>Assembly and Annotation for the nematode Trichostrongylus colubriformis.</title>
        <authorList>
            <person name="Martin J."/>
        </authorList>
    </citation>
    <scope>NUCLEOTIDE SEQUENCE [LARGE SCALE GENOMIC DNA]</scope>
    <source>
        <strain evidence="2">G859</strain>
        <tissue evidence="2">Whole worm</tissue>
    </source>
</reference>
<feature type="region of interest" description="Disordered" evidence="1">
    <location>
        <begin position="1"/>
        <end position="67"/>
    </location>
</feature>
<evidence type="ECO:0000313" key="2">
    <source>
        <dbReference type="EMBL" id="KAK5975514.1"/>
    </source>
</evidence>
<proteinExistence type="predicted"/>
<feature type="compositionally biased region" description="Basic and acidic residues" evidence="1">
    <location>
        <begin position="175"/>
        <end position="196"/>
    </location>
</feature>
<comment type="caution">
    <text evidence="2">The sequence shown here is derived from an EMBL/GenBank/DDBJ whole genome shotgun (WGS) entry which is preliminary data.</text>
</comment>
<feature type="region of interest" description="Disordered" evidence="1">
    <location>
        <begin position="482"/>
        <end position="503"/>
    </location>
</feature>
<sequence>MTQENGDVKLEKAADQEKIKPETPDGNDDEVLLDECDEGEKTSESAAKPDTVESEKSAGKAQPARKKKERLFRRKVIRVPKEVFDYMTRTEEDGTVRINVTQFSLFFTNEILKKFVPVQADVWDTIDTVPLMDVSVPPTAKENPSLIVDNFSNEPAERAAQEKRLQTMIENRKKFAEQQKQREANGDKSTNKKRSAELSAPSSAPESGSAAKQPRLDEKNSAQAKVGKTSPKKTGAQTGQKASAKGTSSKSASKGGSIRNLMSKKLSPPPPYRGSGGSPFIAPQMGHREWVGGPPPFQGYPRDNVYGEQMRYGEPYPFNDRRAGGEVSPWARPPAQANEMYQLESVMRRAAQENASSFEAVRQVEKMGLGSVVGAILNAVDPRKPGYPPNDGPSRGIPSLLDDSYKRDPRMAGGFDYNSGAMRDISRYVEPLDGFNDRTRSSQPRVDRITYPTMGRGGAVGPGASGAAPLFGQSYPAFANQPFGGSMDYQGGRGRSPMRRSYR</sequence>
<accession>A0AAN8J1L1</accession>
<evidence type="ECO:0000256" key="1">
    <source>
        <dbReference type="SAM" id="MobiDB-lite"/>
    </source>
</evidence>
<dbReference type="Proteomes" id="UP001331761">
    <property type="component" value="Unassembled WGS sequence"/>
</dbReference>
<evidence type="ECO:0000313" key="3">
    <source>
        <dbReference type="Proteomes" id="UP001331761"/>
    </source>
</evidence>
<feature type="compositionally biased region" description="Basic and acidic residues" evidence="1">
    <location>
        <begin position="1"/>
        <end position="23"/>
    </location>
</feature>
<dbReference type="AlphaFoldDB" id="A0AAN8J1L1"/>
<feature type="region of interest" description="Disordered" evidence="1">
    <location>
        <begin position="175"/>
        <end position="331"/>
    </location>
</feature>
<gene>
    <name evidence="2" type="ORF">GCK32_006915</name>
</gene>
<dbReference type="EMBL" id="WIXE01012929">
    <property type="protein sequence ID" value="KAK5975514.1"/>
    <property type="molecule type" value="Genomic_DNA"/>
</dbReference>
<organism evidence="2 3">
    <name type="scientific">Trichostrongylus colubriformis</name>
    <name type="common">Black scour worm</name>
    <dbReference type="NCBI Taxonomy" id="6319"/>
    <lineage>
        <taxon>Eukaryota</taxon>
        <taxon>Metazoa</taxon>
        <taxon>Ecdysozoa</taxon>
        <taxon>Nematoda</taxon>
        <taxon>Chromadorea</taxon>
        <taxon>Rhabditida</taxon>
        <taxon>Rhabditina</taxon>
        <taxon>Rhabditomorpha</taxon>
        <taxon>Strongyloidea</taxon>
        <taxon>Trichostrongylidae</taxon>
        <taxon>Trichostrongylus</taxon>
    </lineage>
</organism>
<feature type="compositionally biased region" description="Acidic residues" evidence="1">
    <location>
        <begin position="25"/>
        <end position="38"/>
    </location>
</feature>
<keyword evidence="3" id="KW-1185">Reference proteome</keyword>
<feature type="region of interest" description="Disordered" evidence="1">
    <location>
        <begin position="138"/>
        <end position="161"/>
    </location>
</feature>
<name>A0AAN8J1L1_TRICO</name>
<feature type="compositionally biased region" description="Low complexity" evidence="1">
    <location>
        <begin position="197"/>
        <end position="211"/>
    </location>
</feature>